<evidence type="ECO:0000256" key="1">
    <source>
        <dbReference type="SAM" id="MobiDB-lite"/>
    </source>
</evidence>
<keyword evidence="3" id="KW-1185">Reference proteome</keyword>
<accession>A0A0C9YVL8</accession>
<dbReference type="Proteomes" id="UP000054018">
    <property type="component" value="Unassembled WGS sequence"/>
</dbReference>
<proteinExistence type="predicted"/>
<dbReference type="AlphaFoldDB" id="A0A0C9YVL8"/>
<feature type="region of interest" description="Disordered" evidence="1">
    <location>
        <begin position="37"/>
        <end position="64"/>
    </location>
</feature>
<organism evidence="2 3">
    <name type="scientific">Pisolithus microcarpus 441</name>
    <dbReference type="NCBI Taxonomy" id="765257"/>
    <lineage>
        <taxon>Eukaryota</taxon>
        <taxon>Fungi</taxon>
        <taxon>Dikarya</taxon>
        <taxon>Basidiomycota</taxon>
        <taxon>Agaricomycotina</taxon>
        <taxon>Agaricomycetes</taxon>
        <taxon>Agaricomycetidae</taxon>
        <taxon>Boletales</taxon>
        <taxon>Sclerodermatineae</taxon>
        <taxon>Pisolithaceae</taxon>
        <taxon>Pisolithus</taxon>
    </lineage>
</organism>
<reference evidence="3" key="2">
    <citation type="submission" date="2015-01" db="EMBL/GenBank/DDBJ databases">
        <title>Evolutionary Origins and Diversification of the Mycorrhizal Mutualists.</title>
        <authorList>
            <consortium name="DOE Joint Genome Institute"/>
            <consortium name="Mycorrhizal Genomics Consortium"/>
            <person name="Kohler A."/>
            <person name="Kuo A."/>
            <person name="Nagy L.G."/>
            <person name="Floudas D."/>
            <person name="Copeland A."/>
            <person name="Barry K.W."/>
            <person name="Cichocki N."/>
            <person name="Veneault-Fourrey C."/>
            <person name="LaButti K."/>
            <person name="Lindquist E.A."/>
            <person name="Lipzen A."/>
            <person name="Lundell T."/>
            <person name="Morin E."/>
            <person name="Murat C."/>
            <person name="Riley R."/>
            <person name="Ohm R."/>
            <person name="Sun H."/>
            <person name="Tunlid A."/>
            <person name="Henrissat B."/>
            <person name="Grigoriev I.V."/>
            <person name="Hibbett D.S."/>
            <person name="Martin F."/>
        </authorList>
    </citation>
    <scope>NUCLEOTIDE SEQUENCE [LARGE SCALE GENOMIC DNA]</scope>
    <source>
        <strain evidence="3">441</strain>
    </source>
</reference>
<name>A0A0C9YVL8_9AGAM</name>
<reference evidence="2 3" key="1">
    <citation type="submission" date="2014-04" db="EMBL/GenBank/DDBJ databases">
        <authorList>
            <consortium name="DOE Joint Genome Institute"/>
            <person name="Kuo A."/>
            <person name="Kohler A."/>
            <person name="Costa M.D."/>
            <person name="Nagy L.G."/>
            <person name="Floudas D."/>
            <person name="Copeland A."/>
            <person name="Barry K.W."/>
            <person name="Cichocki N."/>
            <person name="Veneault-Fourrey C."/>
            <person name="LaButti K."/>
            <person name="Lindquist E.A."/>
            <person name="Lipzen A."/>
            <person name="Lundell T."/>
            <person name="Morin E."/>
            <person name="Murat C."/>
            <person name="Sun H."/>
            <person name="Tunlid A."/>
            <person name="Henrissat B."/>
            <person name="Grigoriev I.V."/>
            <person name="Hibbett D.S."/>
            <person name="Martin F."/>
            <person name="Nordberg H.P."/>
            <person name="Cantor M.N."/>
            <person name="Hua S.X."/>
        </authorList>
    </citation>
    <scope>NUCLEOTIDE SEQUENCE [LARGE SCALE GENOMIC DNA]</scope>
    <source>
        <strain evidence="2 3">441</strain>
    </source>
</reference>
<evidence type="ECO:0000313" key="3">
    <source>
        <dbReference type="Proteomes" id="UP000054018"/>
    </source>
</evidence>
<protein>
    <submittedName>
        <fullName evidence="2">Uncharacterized protein</fullName>
    </submittedName>
</protein>
<evidence type="ECO:0000313" key="2">
    <source>
        <dbReference type="EMBL" id="KIK20846.1"/>
    </source>
</evidence>
<dbReference type="HOGENOM" id="CLU_2198007_0_0_1"/>
<dbReference type="EMBL" id="KN833759">
    <property type="protein sequence ID" value="KIK20846.1"/>
    <property type="molecule type" value="Genomic_DNA"/>
</dbReference>
<gene>
    <name evidence="2" type="ORF">PISMIDRAFT_574584</name>
</gene>
<sequence length="108" mass="11947">MLLPTHRHALRLAFLPQCRAVRKVICISTATSSDLCPRITGGSSSHDPGTMFGDRSGSPLSTDDTYSLHADTVIQQVAPYDTSRVHDRLLDVSGSSCRTVYRFTRPRR</sequence>